<organism evidence="3 4">
    <name type="scientific">Rubellicoccus peritrichatus</name>
    <dbReference type="NCBI Taxonomy" id="3080537"/>
    <lineage>
        <taxon>Bacteria</taxon>
        <taxon>Pseudomonadati</taxon>
        <taxon>Verrucomicrobiota</taxon>
        <taxon>Opitutia</taxon>
        <taxon>Puniceicoccales</taxon>
        <taxon>Cerasicoccaceae</taxon>
        <taxon>Rubellicoccus</taxon>
    </lineage>
</organism>
<keyword evidence="2" id="KW-0732">Signal</keyword>
<protein>
    <submittedName>
        <fullName evidence="3">PEP-CTERM sorting domain-containing protein</fullName>
    </submittedName>
</protein>
<dbReference type="Proteomes" id="UP001304300">
    <property type="component" value="Chromosome"/>
</dbReference>
<proteinExistence type="predicted"/>
<gene>
    <name evidence="3" type="ORF">RZN69_01995</name>
</gene>
<keyword evidence="1" id="KW-1133">Transmembrane helix</keyword>
<feature type="chain" id="PRO_5043031893" evidence="2">
    <location>
        <begin position="21"/>
        <end position="193"/>
    </location>
</feature>
<dbReference type="EMBL" id="CP136920">
    <property type="protein sequence ID" value="WOO41842.1"/>
    <property type="molecule type" value="Genomic_DNA"/>
</dbReference>
<dbReference type="RefSeq" id="WP_317834326.1">
    <property type="nucleotide sequence ID" value="NZ_CP136920.1"/>
</dbReference>
<keyword evidence="1" id="KW-0472">Membrane</keyword>
<dbReference type="KEGG" id="puo:RZN69_01995"/>
<keyword evidence="1" id="KW-0812">Transmembrane</keyword>
<evidence type="ECO:0000256" key="2">
    <source>
        <dbReference type="SAM" id="SignalP"/>
    </source>
</evidence>
<feature type="transmembrane region" description="Helical" evidence="1">
    <location>
        <begin position="170"/>
        <end position="187"/>
    </location>
</feature>
<keyword evidence="4" id="KW-1185">Reference proteome</keyword>
<evidence type="ECO:0000313" key="3">
    <source>
        <dbReference type="EMBL" id="WOO41842.1"/>
    </source>
</evidence>
<accession>A0AAQ3LCD3</accession>
<dbReference type="AlphaFoldDB" id="A0AAQ3LCD3"/>
<evidence type="ECO:0000256" key="1">
    <source>
        <dbReference type="SAM" id="Phobius"/>
    </source>
</evidence>
<dbReference type="InterPro" id="IPR013424">
    <property type="entry name" value="Ice-binding_C"/>
</dbReference>
<reference evidence="3 4" key="1">
    <citation type="submission" date="2023-10" db="EMBL/GenBank/DDBJ databases">
        <title>Rubellicoccus peritrichatus gen. nov., sp. nov., isolated from an algae of coral reef tank.</title>
        <authorList>
            <person name="Luo J."/>
        </authorList>
    </citation>
    <scope>NUCLEOTIDE SEQUENCE [LARGE SCALE GENOMIC DNA]</scope>
    <source>
        <strain evidence="3 4">CR14</strain>
    </source>
</reference>
<feature type="signal peptide" evidence="2">
    <location>
        <begin position="1"/>
        <end position="20"/>
    </location>
</feature>
<name>A0AAQ3LCD3_9BACT</name>
<evidence type="ECO:0000313" key="4">
    <source>
        <dbReference type="Proteomes" id="UP001304300"/>
    </source>
</evidence>
<sequence length="193" mass="20189">MKLVKYVSLAALCSAGTLFAAPFTDPLDNTDNLNPFGGLVLNDNGGSGIVSMTRAGAGDEGADWNIGGTTNLSLDLADQQFVLNITPEAQIGDGQWHVNILFFDGGGSFISENNLIGFNSSTSLASNNIADFATNQGVVGADNYLVRMRIQGTAVTGGFSFSEFAAVPEPGHFALLIGGLSLGLLVYRKKYSK</sequence>
<dbReference type="NCBIfam" id="TIGR02595">
    <property type="entry name" value="PEP_CTERM"/>
    <property type="match status" value="1"/>
</dbReference>